<dbReference type="GO" id="GO:0008478">
    <property type="term" value="F:pyridoxal kinase activity"/>
    <property type="evidence" value="ECO:0007669"/>
    <property type="project" value="UniProtKB-EC"/>
</dbReference>
<evidence type="ECO:0000256" key="5">
    <source>
        <dbReference type="ARBA" id="ARBA00022777"/>
    </source>
</evidence>
<dbReference type="Pfam" id="PF08543">
    <property type="entry name" value="Phos_pyr_kin"/>
    <property type="match status" value="1"/>
</dbReference>
<proteinExistence type="inferred from homology"/>
<keyword evidence="5" id="KW-0418">Kinase</keyword>
<evidence type="ECO:0000256" key="4">
    <source>
        <dbReference type="ARBA" id="ARBA00022741"/>
    </source>
</evidence>
<dbReference type="PANTHER" id="PTHR10534:SF2">
    <property type="entry name" value="PYRIDOXAL KINASE"/>
    <property type="match status" value="1"/>
</dbReference>
<evidence type="ECO:0000256" key="2">
    <source>
        <dbReference type="ARBA" id="ARBA00012104"/>
    </source>
</evidence>
<keyword evidence="9" id="KW-1185">Reference proteome</keyword>
<dbReference type="AlphaFoldDB" id="A0A177TLY8"/>
<evidence type="ECO:0000259" key="7">
    <source>
        <dbReference type="Pfam" id="PF08543"/>
    </source>
</evidence>
<dbReference type="EC" id="2.7.1.35" evidence="2"/>
<accession>A0A177TLY8</accession>
<evidence type="ECO:0000256" key="6">
    <source>
        <dbReference type="ARBA" id="ARBA00022840"/>
    </source>
</evidence>
<dbReference type="Proteomes" id="UP000077521">
    <property type="component" value="Unassembled WGS sequence"/>
</dbReference>
<name>A0A177TLY8_9BASI</name>
<feature type="domain" description="Pyridoxamine kinase/Phosphomethylpyrimidine kinase" evidence="7">
    <location>
        <begin position="88"/>
        <end position="196"/>
    </location>
</feature>
<keyword evidence="4" id="KW-0547">Nucleotide-binding</keyword>
<dbReference type="InterPro" id="IPR004625">
    <property type="entry name" value="PyrdxlKinase"/>
</dbReference>
<sequence length="384" mass="42180">MASQQQPHGERKLITVQSHVVSGYVGNRAATFPLQVLGWDVDVVNTVHFSNHTGYGRWAGLRFDAEHIRDLFAGLQRNGLARYDRMLTGYVPSAETLREVITFIQHIKSSSNADLIYLLDPVMGDMGRGMYVSESVVPLYREMIQYATIVCPNQFEAQILAEQDISSLDSLYAALWTLHVKRGSPNVVITSVDLSDEDLHHIGAKSKTTSDGTTLMTLIGSSLDLSQISASSPDSNPREFLRPWFIQFPEVPGYFSGVGDTFSALLIGRFDPSPTAGSDSSAAPSQIAHAAELAIASLQSILSRTSEAIAHAPALPDQTELTALAKASLPDATQWPTDQAEIDKLTAAQRRVEEMRPRELKIVQSKWDIENPHVVYRASKFASL</sequence>
<dbReference type="GO" id="GO:0005829">
    <property type="term" value="C:cytosol"/>
    <property type="evidence" value="ECO:0007669"/>
    <property type="project" value="TreeGrafter"/>
</dbReference>
<evidence type="ECO:0000256" key="1">
    <source>
        <dbReference type="ARBA" id="ARBA00008805"/>
    </source>
</evidence>
<reference evidence="8" key="2">
    <citation type="journal article" date="2019" name="IMA Fungus">
        <title>Genome sequencing and comparison of five Tilletia species to identify candidate genes for the detection of regulated species infecting wheat.</title>
        <authorList>
            <person name="Nguyen H.D.T."/>
            <person name="Sultana T."/>
            <person name="Kesanakurti P."/>
            <person name="Hambleton S."/>
        </authorList>
    </citation>
    <scope>NUCLEOTIDE SEQUENCE</scope>
    <source>
        <strain evidence="8">DAOMC 236416</strain>
    </source>
</reference>
<comment type="caution">
    <text evidence="8">The sequence shown here is derived from an EMBL/GenBank/DDBJ whole genome shotgun (WGS) entry which is preliminary data.</text>
</comment>
<dbReference type="GO" id="GO:0005524">
    <property type="term" value="F:ATP binding"/>
    <property type="evidence" value="ECO:0007669"/>
    <property type="project" value="UniProtKB-KW"/>
</dbReference>
<dbReference type="InterPro" id="IPR013749">
    <property type="entry name" value="PM/HMP-P_kinase-1"/>
</dbReference>
<evidence type="ECO:0000256" key="3">
    <source>
        <dbReference type="ARBA" id="ARBA00022679"/>
    </source>
</evidence>
<dbReference type="EMBL" id="LWDF02000897">
    <property type="protein sequence ID" value="KAE8241522.1"/>
    <property type="molecule type" value="Genomic_DNA"/>
</dbReference>
<organism evidence="8 9">
    <name type="scientific">Tilletia indica</name>
    <dbReference type="NCBI Taxonomy" id="43049"/>
    <lineage>
        <taxon>Eukaryota</taxon>
        <taxon>Fungi</taxon>
        <taxon>Dikarya</taxon>
        <taxon>Basidiomycota</taxon>
        <taxon>Ustilaginomycotina</taxon>
        <taxon>Exobasidiomycetes</taxon>
        <taxon>Tilletiales</taxon>
        <taxon>Tilletiaceae</taxon>
        <taxon>Tilletia</taxon>
    </lineage>
</organism>
<dbReference type="GO" id="GO:0009443">
    <property type="term" value="P:pyridoxal 5'-phosphate salvage"/>
    <property type="evidence" value="ECO:0007669"/>
    <property type="project" value="InterPro"/>
</dbReference>
<gene>
    <name evidence="8" type="ORF">A4X13_0g7377</name>
</gene>
<dbReference type="PANTHER" id="PTHR10534">
    <property type="entry name" value="PYRIDOXAL KINASE"/>
    <property type="match status" value="1"/>
</dbReference>
<keyword evidence="6" id="KW-0067">ATP-binding</keyword>
<dbReference type="SUPFAM" id="SSF53613">
    <property type="entry name" value="Ribokinase-like"/>
    <property type="match status" value="1"/>
</dbReference>
<reference evidence="8" key="1">
    <citation type="submission" date="2016-04" db="EMBL/GenBank/DDBJ databases">
        <authorList>
            <person name="Nguyen H.D."/>
            <person name="Samba Siva P."/>
            <person name="Cullis J."/>
            <person name="Levesque C.A."/>
            <person name="Hambleton S."/>
        </authorList>
    </citation>
    <scope>NUCLEOTIDE SEQUENCE</scope>
    <source>
        <strain evidence="8">DAOMC 236416</strain>
    </source>
</reference>
<keyword evidence="3" id="KW-0808">Transferase</keyword>
<protein>
    <recommendedName>
        <fullName evidence="2">pyridoxal kinase</fullName>
        <ecNumber evidence="2">2.7.1.35</ecNumber>
    </recommendedName>
</protein>
<evidence type="ECO:0000313" key="8">
    <source>
        <dbReference type="EMBL" id="KAE8241522.1"/>
    </source>
</evidence>
<dbReference type="NCBIfam" id="TIGR00687">
    <property type="entry name" value="pyridox_kin"/>
    <property type="match status" value="1"/>
</dbReference>
<dbReference type="InterPro" id="IPR029056">
    <property type="entry name" value="Ribokinase-like"/>
</dbReference>
<dbReference type="CDD" id="cd01173">
    <property type="entry name" value="pyridoxal_pyridoxamine_kinase"/>
    <property type="match status" value="1"/>
</dbReference>
<dbReference type="Gene3D" id="3.40.1190.20">
    <property type="match status" value="1"/>
</dbReference>
<comment type="similarity">
    <text evidence="1">Belongs to the pyridoxine kinase family.</text>
</comment>
<evidence type="ECO:0000313" key="9">
    <source>
        <dbReference type="Proteomes" id="UP000077521"/>
    </source>
</evidence>